<dbReference type="PANTHER" id="PTHR30294:SF29">
    <property type="entry name" value="MULTIDRUG ABC TRANSPORTER PERMEASE YBHS-RELATED"/>
    <property type="match status" value="1"/>
</dbReference>
<sequence length="370" mass="41128">MLKALIKKETAQILRDPSSIVIAFILPLILLIMYGYGVNFDSNRIRIGLISYDNAADTSSLLVSFADSRFVDPIIGHDKREFEDLLIVGKIKGIVTIPEGFTASLNSQESILPIQLIADGTEPNVASLLQEYVSSLMQNWLSYRAINKGLATKEPLITLEPRYWYNSELKSRNGVVPGSIAVVMTLIGTLLTALVIAREWDRGTMESLLSTPVTIYHLILGKLIPYFVLGLCSMMICFIVATLWYEVPFEGSFLILLFCSAVFLLPALGQGLLISSVTKDQFLAAQIAFITGFQPSFMLSGFMFEISGMPFHVKAATYIVPARYFVTSLQTIFLAGNIWSLLMWANLMMLILGVVFFIFTAKTTVKRLDI</sequence>
<feature type="transmembrane region" description="Helical" evidence="8">
    <location>
        <begin position="223"/>
        <end position="245"/>
    </location>
</feature>
<feature type="transmembrane region" description="Helical" evidence="8">
    <location>
        <begin position="341"/>
        <end position="361"/>
    </location>
</feature>
<evidence type="ECO:0000256" key="2">
    <source>
        <dbReference type="ARBA" id="ARBA00007783"/>
    </source>
</evidence>
<keyword evidence="11" id="KW-1185">Reference proteome</keyword>
<evidence type="ECO:0000256" key="3">
    <source>
        <dbReference type="ARBA" id="ARBA00022448"/>
    </source>
</evidence>
<feature type="transmembrane region" description="Helical" evidence="8">
    <location>
        <begin position="283"/>
        <end position="304"/>
    </location>
</feature>
<evidence type="ECO:0000256" key="1">
    <source>
        <dbReference type="ARBA" id="ARBA00004651"/>
    </source>
</evidence>
<dbReference type="InterPro" id="IPR013525">
    <property type="entry name" value="ABC2_TM"/>
</dbReference>
<dbReference type="Gene3D" id="3.40.1710.10">
    <property type="entry name" value="abc type-2 transporter like domain"/>
    <property type="match status" value="1"/>
</dbReference>
<dbReference type="InterPro" id="IPR047817">
    <property type="entry name" value="ABC2_TM_bact-type"/>
</dbReference>
<organism evidence="10 11">
    <name type="scientific">Candidatus Phycorickettsia trachydisci</name>
    <dbReference type="NCBI Taxonomy" id="2115978"/>
    <lineage>
        <taxon>Bacteria</taxon>
        <taxon>Pseudomonadati</taxon>
        <taxon>Pseudomonadota</taxon>
        <taxon>Alphaproteobacteria</taxon>
        <taxon>Rickettsiales</taxon>
        <taxon>Rickettsiaceae</taxon>
        <taxon>Candidatus Phycorickettsia</taxon>
    </lineage>
</organism>
<evidence type="ECO:0000256" key="6">
    <source>
        <dbReference type="ARBA" id="ARBA00022989"/>
    </source>
</evidence>
<evidence type="ECO:0000313" key="11">
    <source>
        <dbReference type="Proteomes" id="UP000241762"/>
    </source>
</evidence>
<gene>
    <name evidence="10" type="ORF">phytr_8540</name>
</gene>
<feature type="domain" description="ABC transmembrane type-2" evidence="9">
    <location>
        <begin position="126"/>
        <end position="368"/>
    </location>
</feature>
<evidence type="ECO:0000256" key="4">
    <source>
        <dbReference type="ARBA" id="ARBA00022475"/>
    </source>
</evidence>
<dbReference type="InterPro" id="IPR051449">
    <property type="entry name" value="ABC-2_transporter_component"/>
</dbReference>
<proteinExistence type="inferred from homology"/>
<keyword evidence="3" id="KW-0813">Transport</keyword>
<evidence type="ECO:0000256" key="7">
    <source>
        <dbReference type="ARBA" id="ARBA00023136"/>
    </source>
</evidence>
<reference evidence="10 11" key="1">
    <citation type="submission" date="2018-03" db="EMBL/GenBank/DDBJ databases">
        <title>A gene transfer event suggests a long-term partnership between eustigmatophyte algae and a novel lineage of endosymbiotic bacteria.</title>
        <authorList>
            <person name="Yurchenko T."/>
            <person name="Sevcikova T."/>
            <person name="Pribyl P."/>
            <person name="El Karkouri K."/>
            <person name="Klimes V."/>
            <person name="Amaral R."/>
            <person name="Zbrankova V."/>
            <person name="Kim E."/>
            <person name="Raoult D."/>
            <person name="Santos L.M.A."/>
            <person name="Elias M."/>
        </authorList>
    </citation>
    <scope>NUCLEOTIDE SEQUENCE [LARGE SCALE GENOMIC DNA]</scope>
    <source>
        <strain evidence="10">CCALA 838</strain>
    </source>
</reference>
<dbReference type="GO" id="GO:0005886">
    <property type="term" value="C:plasma membrane"/>
    <property type="evidence" value="ECO:0007669"/>
    <property type="project" value="UniProtKB-SubCell"/>
</dbReference>
<dbReference type="Pfam" id="PF12698">
    <property type="entry name" value="ABC2_membrane_3"/>
    <property type="match status" value="1"/>
</dbReference>
<evidence type="ECO:0000259" key="9">
    <source>
        <dbReference type="PROSITE" id="PS51012"/>
    </source>
</evidence>
<feature type="transmembrane region" description="Helical" evidence="8">
    <location>
        <begin position="252"/>
        <end position="277"/>
    </location>
</feature>
<feature type="transmembrane region" description="Helical" evidence="8">
    <location>
        <begin position="20"/>
        <end position="38"/>
    </location>
</feature>
<dbReference type="Proteomes" id="UP000241762">
    <property type="component" value="Chromosome"/>
</dbReference>
<accession>A0A2P1P946</accession>
<protein>
    <submittedName>
        <fullName evidence="10">ABC transporter, M_7a subfamily</fullName>
    </submittedName>
</protein>
<dbReference type="OrthoDB" id="9784671at2"/>
<keyword evidence="7 8" id="KW-0472">Membrane</keyword>
<comment type="similarity">
    <text evidence="2">Belongs to the ABC-2 integral membrane protein family.</text>
</comment>
<dbReference type="RefSeq" id="WP_106874632.1">
    <property type="nucleotide sequence ID" value="NZ_CP027845.1"/>
</dbReference>
<evidence type="ECO:0000256" key="5">
    <source>
        <dbReference type="ARBA" id="ARBA00022692"/>
    </source>
</evidence>
<dbReference type="AlphaFoldDB" id="A0A2P1P946"/>
<comment type="subcellular location">
    <subcellularLocation>
        <location evidence="1">Cell membrane</location>
        <topology evidence="1">Multi-pass membrane protein</topology>
    </subcellularLocation>
</comment>
<feature type="transmembrane region" description="Helical" evidence="8">
    <location>
        <begin position="175"/>
        <end position="197"/>
    </location>
</feature>
<dbReference type="EMBL" id="CP027845">
    <property type="protein sequence ID" value="AVP87786.1"/>
    <property type="molecule type" value="Genomic_DNA"/>
</dbReference>
<evidence type="ECO:0000313" key="10">
    <source>
        <dbReference type="EMBL" id="AVP87786.1"/>
    </source>
</evidence>
<feature type="transmembrane region" description="Helical" evidence="8">
    <location>
        <begin position="316"/>
        <end position="335"/>
    </location>
</feature>
<keyword evidence="5 8" id="KW-0812">Transmembrane</keyword>
<dbReference type="GO" id="GO:0140359">
    <property type="term" value="F:ABC-type transporter activity"/>
    <property type="evidence" value="ECO:0007669"/>
    <property type="project" value="InterPro"/>
</dbReference>
<keyword evidence="4" id="KW-1003">Cell membrane</keyword>
<dbReference type="PANTHER" id="PTHR30294">
    <property type="entry name" value="MEMBRANE COMPONENT OF ABC TRANSPORTER YHHJ-RELATED"/>
    <property type="match status" value="1"/>
</dbReference>
<name>A0A2P1P946_9RICK</name>
<dbReference type="KEGG" id="ptc:phytr_8540"/>
<evidence type="ECO:0000256" key="8">
    <source>
        <dbReference type="SAM" id="Phobius"/>
    </source>
</evidence>
<keyword evidence="6 8" id="KW-1133">Transmembrane helix</keyword>
<dbReference type="PROSITE" id="PS51012">
    <property type="entry name" value="ABC_TM2"/>
    <property type="match status" value="1"/>
</dbReference>